<keyword evidence="1" id="KW-0732">Signal</keyword>
<dbReference type="PROSITE" id="PS51257">
    <property type="entry name" value="PROKAR_LIPOPROTEIN"/>
    <property type="match status" value="1"/>
</dbReference>
<sequence precursor="true">MKRIAKLLIAIGLFIAACVANLLSTNSAQAICTVEITNNCIDIVEDASACADTDCEPGYYSPFYYCPEDTVEHEVNDRDFTTTEERDYDGGPEINWGDDYAPVPGTTTWCDRWWDCDYSSRCTAATNYKCQVDFGSGAHFLSQVQDHTVIGRCPDDQ</sequence>
<reference evidence="2 3" key="1">
    <citation type="submission" date="2019-02" db="EMBL/GenBank/DDBJ databases">
        <title>Deep-cultivation of Planctomycetes and their phenomic and genomic characterization uncovers novel biology.</title>
        <authorList>
            <person name="Wiegand S."/>
            <person name="Jogler M."/>
            <person name="Boedeker C."/>
            <person name="Pinto D."/>
            <person name="Vollmers J."/>
            <person name="Rivas-Marin E."/>
            <person name="Kohn T."/>
            <person name="Peeters S.H."/>
            <person name="Heuer A."/>
            <person name="Rast P."/>
            <person name="Oberbeckmann S."/>
            <person name="Bunk B."/>
            <person name="Jeske O."/>
            <person name="Meyerdierks A."/>
            <person name="Storesund J.E."/>
            <person name="Kallscheuer N."/>
            <person name="Luecker S."/>
            <person name="Lage O.M."/>
            <person name="Pohl T."/>
            <person name="Merkel B.J."/>
            <person name="Hornburger P."/>
            <person name="Mueller R.-W."/>
            <person name="Bruemmer F."/>
            <person name="Labrenz M."/>
            <person name="Spormann A.M."/>
            <person name="Op Den Camp H."/>
            <person name="Overmann J."/>
            <person name="Amann R."/>
            <person name="Jetten M.S.M."/>
            <person name="Mascher T."/>
            <person name="Medema M.H."/>
            <person name="Devos D.P."/>
            <person name="Kaster A.-K."/>
            <person name="Ovreas L."/>
            <person name="Rohde M."/>
            <person name="Galperin M.Y."/>
            <person name="Jogler C."/>
        </authorList>
    </citation>
    <scope>NUCLEOTIDE SEQUENCE [LARGE SCALE GENOMIC DNA]</scope>
    <source>
        <strain evidence="2 3">Pan14r</strain>
    </source>
</reference>
<comment type="caution">
    <text evidence="2">The sequence shown here is derived from an EMBL/GenBank/DDBJ whole genome shotgun (WGS) entry which is preliminary data.</text>
</comment>
<feature type="signal peptide" evidence="1">
    <location>
        <begin position="1"/>
        <end position="30"/>
    </location>
</feature>
<dbReference type="AlphaFoldDB" id="A0A5C5Y602"/>
<protein>
    <recommendedName>
        <fullName evidence="4">Secreted protein</fullName>
    </recommendedName>
</protein>
<dbReference type="RefSeq" id="WP_145299767.1">
    <property type="nucleotide sequence ID" value="NZ_CP036319.1"/>
</dbReference>
<dbReference type="EMBL" id="SJPL01000001">
    <property type="protein sequence ID" value="TWT69655.1"/>
    <property type="molecule type" value="Genomic_DNA"/>
</dbReference>
<proteinExistence type="predicted"/>
<organism evidence="2 3">
    <name type="scientific">Crateriforma conspicua</name>
    <dbReference type="NCBI Taxonomy" id="2527996"/>
    <lineage>
        <taxon>Bacteria</taxon>
        <taxon>Pseudomonadati</taxon>
        <taxon>Planctomycetota</taxon>
        <taxon>Planctomycetia</taxon>
        <taxon>Planctomycetales</taxon>
        <taxon>Planctomycetaceae</taxon>
        <taxon>Crateriforma</taxon>
    </lineage>
</organism>
<dbReference type="Proteomes" id="UP000317238">
    <property type="component" value="Unassembled WGS sequence"/>
</dbReference>
<evidence type="ECO:0008006" key="4">
    <source>
        <dbReference type="Google" id="ProtNLM"/>
    </source>
</evidence>
<evidence type="ECO:0000313" key="3">
    <source>
        <dbReference type="Proteomes" id="UP000317238"/>
    </source>
</evidence>
<evidence type="ECO:0000256" key="1">
    <source>
        <dbReference type="SAM" id="SignalP"/>
    </source>
</evidence>
<feature type="chain" id="PRO_5023097310" description="Secreted protein" evidence="1">
    <location>
        <begin position="31"/>
        <end position="157"/>
    </location>
</feature>
<keyword evidence="3" id="KW-1185">Reference proteome</keyword>
<accession>A0A5C5Y602</accession>
<evidence type="ECO:0000313" key="2">
    <source>
        <dbReference type="EMBL" id="TWT69655.1"/>
    </source>
</evidence>
<name>A0A5C5Y602_9PLAN</name>
<gene>
    <name evidence="2" type="ORF">Pan14r_19450</name>
</gene>